<gene>
    <name evidence="1" type="ORF">FPZ49_22925</name>
</gene>
<protein>
    <submittedName>
        <fullName evidence="1">Uncharacterized protein</fullName>
    </submittedName>
</protein>
<dbReference type="RefSeq" id="WP_144851387.1">
    <property type="nucleotide sequence ID" value="NZ_VNJI01000034.1"/>
</dbReference>
<dbReference type="EMBL" id="VNJI01000034">
    <property type="protein sequence ID" value="TVY07601.1"/>
    <property type="molecule type" value="Genomic_DNA"/>
</dbReference>
<organism evidence="1 2">
    <name type="scientific">Paenibacillus cremeus</name>
    <dbReference type="NCBI Taxonomy" id="2163881"/>
    <lineage>
        <taxon>Bacteria</taxon>
        <taxon>Bacillati</taxon>
        <taxon>Bacillota</taxon>
        <taxon>Bacilli</taxon>
        <taxon>Bacillales</taxon>
        <taxon>Paenibacillaceae</taxon>
        <taxon>Paenibacillus</taxon>
    </lineage>
</organism>
<reference evidence="1 2" key="1">
    <citation type="submission" date="2019-07" db="EMBL/GenBank/DDBJ databases">
        <authorList>
            <person name="Kim J."/>
        </authorList>
    </citation>
    <scope>NUCLEOTIDE SEQUENCE [LARGE SCALE GENOMIC DNA]</scope>
    <source>
        <strain evidence="1 2">JC52</strain>
    </source>
</reference>
<keyword evidence="2" id="KW-1185">Reference proteome</keyword>
<name>A0A559K631_9BACL</name>
<comment type="caution">
    <text evidence="1">The sequence shown here is derived from an EMBL/GenBank/DDBJ whole genome shotgun (WGS) entry which is preliminary data.</text>
</comment>
<proteinExistence type="predicted"/>
<evidence type="ECO:0000313" key="1">
    <source>
        <dbReference type="EMBL" id="TVY07601.1"/>
    </source>
</evidence>
<evidence type="ECO:0000313" key="2">
    <source>
        <dbReference type="Proteomes" id="UP000317036"/>
    </source>
</evidence>
<accession>A0A559K631</accession>
<dbReference type="OrthoDB" id="7942934at2"/>
<dbReference type="AlphaFoldDB" id="A0A559K631"/>
<dbReference type="Proteomes" id="UP000317036">
    <property type="component" value="Unassembled WGS sequence"/>
</dbReference>
<sequence length="312" mass="34471">MDYDPRKELQRILNQLGLEHAVEALTERLSLSDLSTLLLEVFRETTGHSSAADLLKRYASNRFVAPSALHPIALKKLEIQLLEIAETHSFAPVQLSPVAPLGSCSIVASADQNKIISALRGTEVVADATNALALQLCHGIKTGAMSNEPEPLRFSTTHRHVRAQQFSKPGLLPHFHLFCMVSSGKDKGSYSFEKQTLAEHLRVYQTIFKTIYDTELTVSLNRRGGYKDSAGLVERTADFIANAVPGLSVIENKTETDNLYYQGLQFTLIVTLNGQTLQIGDGGLVDWPQQLLGNKKERMMISAIGIERLLML</sequence>